<keyword evidence="3 7" id="KW-0597">Phosphoprotein</keyword>
<comment type="caution">
    <text evidence="12">The sequence shown here is derived from an EMBL/GenBank/DDBJ whole genome shotgun (WGS) entry which is preliminary data.</text>
</comment>
<dbReference type="InterPro" id="IPR018060">
    <property type="entry name" value="HTH_AraC"/>
</dbReference>
<evidence type="ECO:0000256" key="1">
    <source>
        <dbReference type="ARBA" id="ARBA00000085"/>
    </source>
</evidence>
<dbReference type="PANTHER" id="PTHR43547:SF2">
    <property type="entry name" value="HYBRID SIGNAL TRANSDUCTION HISTIDINE KINASE C"/>
    <property type="match status" value="1"/>
</dbReference>
<dbReference type="InterPro" id="IPR009057">
    <property type="entry name" value="Homeodomain-like_sf"/>
</dbReference>
<dbReference type="InterPro" id="IPR018062">
    <property type="entry name" value="HTH_AraC-typ_CS"/>
</dbReference>
<dbReference type="Pfam" id="PF00072">
    <property type="entry name" value="Response_reg"/>
    <property type="match status" value="1"/>
</dbReference>
<evidence type="ECO:0000313" key="13">
    <source>
        <dbReference type="Proteomes" id="UP001501433"/>
    </source>
</evidence>
<protein>
    <recommendedName>
        <fullName evidence="2">histidine kinase</fullName>
        <ecNumber evidence="2">2.7.13.3</ecNumber>
    </recommendedName>
</protein>
<dbReference type="PRINTS" id="PR00344">
    <property type="entry name" value="BCTRLSENSOR"/>
</dbReference>
<evidence type="ECO:0000259" key="9">
    <source>
        <dbReference type="PROSITE" id="PS01124"/>
    </source>
</evidence>
<dbReference type="PROSITE" id="PS50110">
    <property type="entry name" value="RESPONSE_REGULATORY"/>
    <property type="match status" value="1"/>
</dbReference>
<dbReference type="InterPro" id="IPR001789">
    <property type="entry name" value="Sig_transdc_resp-reg_receiver"/>
</dbReference>
<dbReference type="Gene3D" id="3.40.50.2300">
    <property type="match status" value="1"/>
</dbReference>
<dbReference type="SMART" id="SM00342">
    <property type="entry name" value="HTH_ARAC"/>
    <property type="match status" value="1"/>
</dbReference>
<keyword evidence="13" id="KW-1185">Reference proteome</keyword>
<dbReference type="Gene3D" id="3.30.565.10">
    <property type="entry name" value="Histidine kinase-like ATPase, C-terminal domain"/>
    <property type="match status" value="1"/>
</dbReference>
<dbReference type="SUPFAM" id="SSF101898">
    <property type="entry name" value="NHL repeat"/>
    <property type="match status" value="1"/>
</dbReference>
<evidence type="ECO:0000259" key="11">
    <source>
        <dbReference type="PROSITE" id="PS50110"/>
    </source>
</evidence>
<keyword evidence="4" id="KW-0805">Transcription regulation</keyword>
<dbReference type="InterPro" id="IPR011110">
    <property type="entry name" value="Reg_prop"/>
</dbReference>
<dbReference type="CDD" id="cd00082">
    <property type="entry name" value="HisKA"/>
    <property type="match status" value="1"/>
</dbReference>
<dbReference type="EC" id="2.7.13.3" evidence="2"/>
<dbReference type="InterPro" id="IPR005467">
    <property type="entry name" value="His_kinase_dom"/>
</dbReference>
<dbReference type="PROSITE" id="PS00041">
    <property type="entry name" value="HTH_ARAC_FAMILY_1"/>
    <property type="match status" value="1"/>
</dbReference>
<reference evidence="13" key="1">
    <citation type="journal article" date="2019" name="Int. J. Syst. Evol. Microbiol.">
        <title>The Global Catalogue of Microorganisms (GCM) 10K type strain sequencing project: providing services to taxonomists for standard genome sequencing and annotation.</title>
        <authorList>
            <consortium name="The Broad Institute Genomics Platform"/>
            <consortium name="The Broad Institute Genome Sequencing Center for Infectious Disease"/>
            <person name="Wu L."/>
            <person name="Ma J."/>
        </authorList>
    </citation>
    <scope>NUCLEOTIDE SEQUENCE [LARGE SCALE GENOMIC DNA]</scope>
    <source>
        <strain evidence="13">JCM 18325</strain>
    </source>
</reference>
<feature type="domain" description="Histidine kinase" evidence="10">
    <location>
        <begin position="759"/>
        <end position="971"/>
    </location>
</feature>
<dbReference type="Gene3D" id="1.10.10.60">
    <property type="entry name" value="Homeodomain-like"/>
    <property type="match status" value="1"/>
</dbReference>
<dbReference type="SUPFAM" id="SSF52172">
    <property type="entry name" value="CheY-like"/>
    <property type="match status" value="1"/>
</dbReference>
<dbReference type="Gene3D" id="2.60.40.10">
    <property type="entry name" value="Immunoglobulins"/>
    <property type="match status" value="1"/>
</dbReference>
<accession>A0ABP9CT09</accession>
<dbReference type="InterPro" id="IPR003594">
    <property type="entry name" value="HATPase_dom"/>
</dbReference>
<dbReference type="Pfam" id="PF02518">
    <property type="entry name" value="HATPase_c"/>
    <property type="match status" value="1"/>
</dbReference>
<feature type="domain" description="HTH araC/xylS-type" evidence="9">
    <location>
        <begin position="1143"/>
        <end position="1243"/>
    </location>
</feature>
<evidence type="ECO:0000313" key="12">
    <source>
        <dbReference type="EMBL" id="GAA4818050.1"/>
    </source>
</evidence>
<keyword evidence="8" id="KW-0472">Membrane</keyword>
<dbReference type="SUPFAM" id="SSF47384">
    <property type="entry name" value="Homodimeric domain of signal transducing histidine kinase"/>
    <property type="match status" value="1"/>
</dbReference>
<dbReference type="PANTHER" id="PTHR43547">
    <property type="entry name" value="TWO-COMPONENT HISTIDINE KINASE"/>
    <property type="match status" value="1"/>
</dbReference>
<dbReference type="InterPro" id="IPR015943">
    <property type="entry name" value="WD40/YVTN_repeat-like_dom_sf"/>
</dbReference>
<dbReference type="Gene3D" id="2.130.10.10">
    <property type="entry name" value="YVTN repeat-like/Quinoprotein amine dehydrogenase"/>
    <property type="match status" value="3"/>
</dbReference>
<evidence type="ECO:0000256" key="2">
    <source>
        <dbReference type="ARBA" id="ARBA00012438"/>
    </source>
</evidence>
<dbReference type="InterPro" id="IPR036890">
    <property type="entry name" value="HATPase_C_sf"/>
</dbReference>
<dbReference type="Pfam" id="PF00512">
    <property type="entry name" value="HisKA"/>
    <property type="match status" value="1"/>
</dbReference>
<dbReference type="SUPFAM" id="SSF63829">
    <property type="entry name" value="Calcium-dependent phosphotriesterase"/>
    <property type="match status" value="1"/>
</dbReference>
<dbReference type="Pfam" id="PF07495">
    <property type="entry name" value="Y_Y_Y"/>
    <property type="match status" value="1"/>
</dbReference>
<dbReference type="InterPro" id="IPR004358">
    <property type="entry name" value="Sig_transdc_His_kin-like_C"/>
</dbReference>
<dbReference type="PROSITE" id="PS01124">
    <property type="entry name" value="HTH_ARAC_FAMILY_2"/>
    <property type="match status" value="1"/>
</dbReference>
<dbReference type="EMBL" id="BAABJW010000005">
    <property type="protein sequence ID" value="GAA4818050.1"/>
    <property type="molecule type" value="Genomic_DNA"/>
</dbReference>
<dbReference type="Proteomes" id="UP001501433">
    <property type="component" value="Unassembled WGS sequence"/>
</dbReference>
<dbReference type="SMART" id="SM00448">
    <property type="entry name" value="REC"/>
    <property type="match status" value="1"/>
</dbReference>
<feature type="transmembrane region" description="Helical" evidence="8">
    <location>
        <begin position="716"/>
        <end position="738"/>
    </location>
</feature>
<evidence type="ECO:0000256" key="8">
    <source>
        <dbReference type="SAM" id="Phobius"/>
    </source>
</evidence>
<evidence type="ECO:0000256" key="6">
    <source>
        <dbReference type="ARBA" id="ARBA00023163"/>
    </source>
</evidence>
<proteinExistence type="predicted"/>
<evidence type="ECO:0000256" key="4">
    <source>
        <dbReference type="ARBA" id="ARBA00023015"/>
    </source>
</evidence>
<dbReference type="InterPro" id="IPR013783">
    <property type="entry name" value="Ig-like_fold"/>
</dbReference>
<dbReference type="CDD" id="cd00075">
    <property type="entry name" value="HATPase"/>
    <property type="match status" value="1"/>
</dbReference>
<dbReference type="Gene3D" id="1.10.287.130">
    <property type="match status" value="1"/>
</dbReference>
<keyword evidence="8" id="KW-1133">Transmembrane helix</keyword>
<feature type="modified residue" description="4-aspartylphosphate" evidence="7">
    <location>
        <position position="1049"/>
    </location>
</feature>
<keyword evidence="8" id="KW-0812">Transmembrane</keyword>
<sequence length="1244" mass="142912">MDTKEGLINGTINIFEKDSLGYFWIGSDKGLNRYSGVEFKNYDLNEITNVEGSGIIDILNSNGVLYMISLNGYLIKYDYEYDRFDEILHIEKKRFLSLAKLDDDRILIGLDYGFIIFNLKLHQASDILHPETFINRKILVVDNIVYSATGKGCYVYEFKKESSTLLLKEIILENKDIIHVALDFRNRLWIGTEVEGLFIKDDKEITQVYINELQKKTYAIRKIKFDNQQNALVAIDRLGLFVIDENLKITKTFSHNLNNFNSISQNSIYEIYVDNLNAYWLGLREGGINIIYENDNIFKEISHILNDDNSINNNTIRSIFETSNGDLWFGTENGLSKFADQEFINFTNNPKLFNTAVLAIAQYKEHLLLGTYGEGLLTFDKDKNLMISSELEPTVPSKLIFHISVFDDDLWIAIGNDGPLMHYYQGRHVNNYDVGLVRYMVKGYDDINYAGSSNGFYEINKRNRSVRRLKEDIFSNLNEIHNLNFDPLNNAIWIGSTNGLYKFDLSDESLENISLNTNKEIGTVFSVKKDNLQNLYLACISGLWRYDIKNKLFRKYSDQDGLYIEEFGTGASAKLKDGRLAFGGPDGAVIFQPIDFEKDRTIKNIYVSNFQINGKKPDSLTLSKNINFVKDVVLNFDQNTIAFNFETIKFHGSKRNHFEWKLSGYDENLRNSYGNEKITYSNLKPGNYRLLATGFNADGEKAQNDFVLNIKIKKPFWKTTVAFISYFLISCFFVFLIYKVTKANIRKRFDENRIKFFVEVAHDIRTPVSLIQLLVKQLSNQENVEKSIELIQRNTENLNEYVTQLLDFQKIDKKQLKLSVSKVDLKDCLASIINDFTPILQEKSIDINMDVKHLPVWFDKPKMSRIFYNLISNAIKYSNEGGEINIKVNLCNDNTIKIDFEDNGIGIPENQQELIFKRFTRGTNVSNKGIPGTGIGLMLSKKIVELHGGKILLESKENIGSKFTVVLPNGTEHYHNDELMDEIQIPQKEYKVNDLINKSKLILLVEDNEELRKAIKNELTKDYIVIDANNGKEGLLIALSKSPDIIITDVMMPEMDGKELCNLLKTNFKTSHIPVIMLTALSEIDDKIQGLETGADAYVEKPFNVEVLKATINNLIKSRNNVTNILEDKEVKKQLSPDEFFLSDVIEIIKQNIKEKDFSIDNLCDVMGLSRSNLYRKLTGLIQMSPSDLIIKIKLSHAEELMKSKTHARISDIAYESGFNDPKYFSTLFKKHYGKTPKEFIDEN</sequence>
<dbReference type="Pfam" id="PF07494">
    <property type="entry name" value="Reg_prop"/>
    <property type="match status" value="1"/>
</dbReference>
<evidence type="ECO:0000256" key="5">
    <source>
        <dbReference type="ARBA" id="ARBA00023125"/>
    </source>
</evidence>
<organism evidence="12 13">
    <name type="scientific">Litoribaculum gwangyangense</name>
    <dbReference type="NCBI Taxonomy" id="1130722"/>
    <lineage>
        <taxon>Bacteria</taxon>
        <taxon>Pseudomonadati</taxon>
        <taxon>Bacteroidota</taxon>
        <taxon>Flavobacteriia</taxon>
        <taxon>Flavobacteriales</taxon>
        <taxon>Flavobacteriaceae</taxon>
        <taxon>Litoribaculum</taxon>
    </lineage>
</organism>
<evidence type="ECO:0000256" key="3">
    <source>
        <dbReference type="ARBA" id="ARBA00022553"/>
    </source>
</evidence>
<dbReference type="Pfam" id="PF12833">
    <property type="entry name" value="HTH_18"/>
    <property type="match status" value="1"/>
</dbReference>
<dbReference type="SMART" id="SM00388">
    <property type="entry name" value="HisKA"/>
    <property type="match status" value="1"/>
</dbReference>
<keyword evidence="6" id="KW-0804">Transcription</keyword>
<dbReference type="InterPro" id="IPR011123">
    <property type="entry name" value="Y_Y_Y"/>
</dbReference>
<gene>
    <name evidence="12" type="ORF">GCM10023330_28600</name>
</gene>
<name>A0ABP9CT09_9FLAO</name>
<keyword evidence="5" id="KW-0238">DNA-binding</keyword>
<dbReference type="InterPro" id="IPR011006">
    <property type="entry name" value="CheY-like_superfamily"/>
</dbReference>
<dbReference type="SMART" id="SM00387">
    <property type="entry name" value="HATPase_c"/>
    <property type="match status" value="1"/>
</dbReference>
<comment type="catalytic activity">
    <reaction evidence="1">
        <text>ATP + protein L-histidine = ADP + protein N-phospho-L-histidine.</text>
        <dbReference type="EC" id="2.7.13.3"/>
    </reaction>
</comment>
<dbReference type="SUPFAM" id="SSF55874">
    <property type="entry name" value="ATPase domain of HSP90 chaperone/DNA topoisomerase II/histidine kinase"/>
    <property type="match status" value="1"/>
</dbReference>
<dbReference type="PROSITE" id="PS50109">
    <property type="entry name" value="HIS_KIN"/>
    <property type="match status" value="1"/>
</dbReference>
<dbReference type="SUPFAM" id="SSF46689">
    <property type="entry name" value="Homeodomain-like"/>
    <property type="match status" value="1"/>
</dbReference>
<evidence type="ECO:0000256" key="7">
    <source>
        <dbReference type="PROSITE-ProRule" id="PRU00169"/>
    </source>
</evidence>
<dbReference type="InterPro" id="IPR003661">
    <property type="entry name" value="HisK_dim/P_dom"/>
</dbReference>
<evidence type="ECO:0000259" key="10">
    <source>
        <dbReference type="PROSITE" id="PS50109"/>
    </source>
</evidence>
<dbReference type="InterPro" id="IPR036097">
    <property type="entry name" value="HisK_dim/P_sf"/>
</dbReference>
<feature type="domain" description="Response regulatory" evidence="11">
    <location>
        <begin position="1001"/>
        <end position="1116"/>
    </location>
</feature>
<dbReference type="CDD" id="cd17574">
    <property type="entry name" value="REC_OmpR"/>
    <property type="match status" value="1"/>
</dbReference>